<comment type="caution">
    <text evidence="2">The sequence shown here is derived from an EMBL/GenBank/DDBJ whole genome shotgun (WGS) entry which is preliminary data.</text>
</comment>
<sequence length="157" mass="18118">MDIEKLIEQLRWWADHCDRTNYGCHAKPFLLDAAAALSALQTENERLRDELKRKVNLVFQQAKELDRRNLFLQEQEAELDDLRAQWDMYGGDVGITAVYKELEQVKREKDAAASDLESVMAYRGDNLDTCQFCKNGQCHVRGGTKQCLPQWRGPKEG</sequence>
<gene>
    <name evidence="2" type="ORF">H8S45_15745</name>
</gene>
<dbReference type="RefSeq" id="WP_054328566.1">
    <property type="nucleotide sequence ID" value="NZ_JACOPL010000057.1"/>
</dbReference>
<evidence type="ECO:0000256" key="1">
    <source>
        <dbReference type="SAM" id="Coils"/>
    </source>
</evidence>
<keyword evidence="1" id="KW-0175">Coiled coil</keyword>
<reference evidence="2" key="1">
    <citation type="submission" date="2020-08" db="EMBL/GenBank/DDBJ databases">
        <title>Genome public.</title>
        <authorList>
            <person name="Liu C."/>
            <person name="Sun Q."/>
        </authorList>
    </citation>
    <scope>NUCLEOTIDE SEQUENCE</scope>
    <source>
        <strain evidence="2">NSJ-28</strain>
    </source>
</reference>
<evidence type="ECO:0000313" key="3">
    <source>
        <dbReference type="Proteomes" id="UP000606499"/>
    </source>
</evidence>
<name>A0A923LYV5_9FIRM</name>
<keyword evidence="3" id="KW-1185">Reference proteome</keyword>
<feature type="coiled-coil region" evidence="1">
    <location>
        <begin position="30"/>
        <end position="119"/>
    </location>
</feature>
<accession>A0A923LYV5</accession>
<organism evidence="2 3">
    <name type="scientific">Agathobaculum faecis</name>
    <dbReference type="NCBI Taxonomy" id="2763013"/>
    <lineage>
        <taxon>Bacteria</taxon>
        <taxon>Bacillati</taxon>
        <taxon>Bacillota</taxon>
        <taxon>Clostridia</taxon>
        <taxon>Eubacteriales</taxon>
        <taxon>Butyricicoccaceae</taxon>
        <taxon>Agathobaculum</taxon>
    </lineage>
</organism>
<proteinExistence type="predicted"/>
<dbReference type="EMBL" id="JACOPL010000057">
    <property type="protein sequence ID" value="MBC5726891.1"/>
    <property type="molecule type" value="Genomic_DNA"/>
</dbReference>
<dbReference type="Proteomes" id="UP000606499">
    <property type="component" value="Unassembled WGS sequence"/>
</dbReference>
<protein>
    <submittedName>
        <fullName evidence="2">Uncharacterized protein</fullName>
    </submittedName>
</protein>
<dbReference type="AlphaFoldDB" id="A0A923LYV5"/>
<evidence type="ECO:0000313" key="2">
    <source>
        <dbReference type="EMBL" id="MBC5726891.1"/>
    </source>
</evidence>